<dbReference type="InterPro" id="IPR002078">
    <property type="entry name" value="Sigma_54_int"/>
</dbReference>
<dbReference type="Gene3D" id="3.40.50.300">
    <property type="entry name" value="P-loop containing nucleotide triphosphate hydrolases"/>
    <property type="match status" value="1"/>
</dbReference>
<dbReference type="GO" id="GO:0000160">
    <property type="term" value="P:phosphorelay signal transduction system"/>
    <property type="evidence" value="ECO:0007669"/>
    <property type="project" value="InterPro"/>
</dbReference>
<dbReference type="Gene3D" id="1.10.10.60">
    <property type="entry name" value="Homeodomain-like"/>
    <property type="match status" value="1"/>
</dbReference>
<dbReference type="FunFam" id="3.40.50.300:FF:000006">
    <property type="entry name" value="DNA-binding transcriptional regulator NtrC"/>
    <property type="match status" value="1"/>
</dbReference>
<dbReference type="PROSITE" id="PS00676">
    <property type="entry name" value="SIGMA54_INTERACT_2"/>
    <property type="match status" value="1"/>
</dbReference>
<feature type="domain" description="Sigma-54 factor interaction" evidence="7">
    <location>
        <begin position="143"/>
        <end position="365"/>
    </location>
</feature>
<evidence type="ECO:0000256" key="5">
    <source>
        <dbReference type="ARBA" id="ARBA00023163"/>
    </source>
</evidence>
<dbReference type="InterPro" id="IPR009057">
    <property type="entry name" value="Homeodomain-like_sf"/>
</dbReference>
<dbReference type="GO" id="GO:0043565">
    <property type="term" value="F:sequence-specific DNA binding"/>
    <property type="evidence" value="ECO:0007669"/>
    <property type="project" value="InterPro"/>
</dbReference>
<dbReference type="PANTHER" id="PTHR32071">
    <property type="entry name" value="TRANSCRIPTIONAL REGULATORY PROTEIN"/>
    <property type="match status" value="1"/>
</dbReference>
<keyword evidence="5" id="KW-0804">Transcription</keyword>
<evidence type="ECO:0000256" key="2">
    <source>
        <dbReference type="ARBA" id="ARBA00022840"/>
    </source>
</evidence>
<dbReference type="CDD" id="cd00009">
    <property type="entry name" value="AAA"/>
    <property type="match status" value="1"/>
</dbReference>
<evidence type="ECO:0000256" key="3">
    <source>
        <dbReference type="ARBA" id="ARBA00023015"/>
    </source>
</evidence>
<feature type="domain" description="Response regulatory" evidence="8">
    <location>
        <begin position="6"/>
        <end position="120"/>
    </location>
</feature>
<keyword evidence="6" id="KW-0597">Phosphoprotein</keyword>
<gene>
    <name evidence="9" type="ORF">ED236_02185</name>
</gene>
<dbReference type="GO" id="GO:0005524">
    <property type="term" value="F:ATP binding"/>
    <property type="evidence" value="ECO:0007669"/>
    <property type="project" value="UniProtKB-KW"/>
</dbReference>
<evidence type="ECO:0000256" key="1">
    <source>
        <dbReference type="ARBA" id="ARBA00022741"/>
    </source>
</evidence>
<dbReference type="Gene3D" id="3.40.50.2300">
    <property type="match status" value="1"/>
</dbReference>
<dbReference type="Proteomes" id="UP000275137">
    <property type="component" value="Unassembled WGS sequence"/>
</dbReference>
<dbReference type="SUPFAM" id="SSF52172">
    <property type="entry name" value="CheY-like"/>
    <property type="match status" value="1"/>
</dbReference>
<sequence length="451" mass="49885">MNEQKRILAVDDEPSMRRLLEIGLRQAGYQPLLAANGREALDLLRQQGADLIVSDLHMPGMGGLDLLRALRNDSNDIPVIIVTAQGEIGTAVDAMKLGASDYILRPFDLDTLEIAIDRALSLTRLKLENQFLRDEVERDASDLIGDSAAMQRVKRAIQQVAPEKATAMIVGETGTGKELVARAIHQLSPRKDALFVAVNCAAIPGEMLESELFGHARGAFTGAIKDRVGKFELADGGTLFLDEVTEMPIALQAKLLRALQEGVIERLGSNRPTQVDIRIIAATNLDPLQAVKDGKLREDLYYRLNVFRIEVPPLRQRLQDIPQLAAFFLRVRQGQISSDSMQVLQSYHWPGNVRELQNVLERAAIVSGQQTIAPEHLPADLLSHSLPAQHAVRLETEMLSCSLPDAIEALELRLIKQALQQSGDNKSRAAKLLEISERSLWYKLGRYKIGS</sequence>
<keyword evidence="1" id="KW-0547">Nucleotide-binding</keyword>
<evidence type="ECO:0000256" key="6">
    <source>
        <dbReference type="PROSITE-ProRule" id="PRU00169"/>
    </source>
</evidence>
<reference evidence="9 10" key="1">
    <citation type="submission" date="2018-10" db="EMBL/GenBank/DDBJ databases">
        <authorList>
            <person name="Chen W.-M."/>
        </authorList>
    </citation>
    <scope>NUCLEOTIDE SEQUENCE [LARGE SCALE GENOMIC DNA]</scope>
    <source>
        <strain evidence="9 10">H-5</strain>
    </source>
</reference>
<dbReference type="GO" id="GO:0006355">
    <property type="term" value="P:regulation of DNA-templated transcription"/>
    <property type="evidence" value="ECO:0007669"/>
    <property type="project" value="InterPro"/>
</dbReference>
<protein>
    <submittedName>
        <fullName evidence="9">Sigma-54-dependent Fis family transcriptional regulator</fullName>
    </submittedName>
</protein>
<dbReference type="InterPro" id="IPR011006">
    <property type="entry name" value="CheY-like_superfamily"/>
</dbReference>
<dbReference type="Gene3D" id="1.10.8.60">
    <property type="match status" value="1"/>
</dbReference>
<accession>A0A3N0V6I6</accession>
<proteinExistence type="predicted"/>
<dbReference type="AlphaFoldDB" id="A0A3N0V6I6"/>
<dbReference type="PROSITE" id="PS50045">
    <property type="entry name" value="SIGMA54_INTERACT_4"/>
    <property type="match status" value="1"/>
</dbReference>
<dbReference type="Pfam" id="PF02954">
    <property type="entry name" value="HTH_8"/>
    <property type="match status" value="1"/>
</dbReference>
<dbReference type="Pfam" id="PF00072">
    <property type="entry name" value="Response_reg"/>
    <property type="match status" value="1"/>
</dbReference>
<dbReference type="InterPro" id="IPR027417">
    <property type="entry name" value="P-loop_NTPase"/>
</dbReference>
<keyword evidence="10" id="KW-1185">Reference proteome</keyword>
<feature type="modified residue" description="4-aspartylphosphate" evidence="6">
    <location>
        <position position="55"/>
    </location>
</feature>
<dbReference type="PROSITE" id="PS00688">
    <property type="entry name" value="SIGMA54_INTERACT_3"/>
    <property type="match status" value="1"/>
</dbReference>
<evidence type="ECO:0000313" key="10">
    <source>
        <dbReference type="Proteomes" id="UP000275137"/>
    </source>
</evidence>
<dbReference type="SUPFAM" id="SSF52540">
    <property type="entry name" value="P-loop containing nucleoside triphosphate hydrolases"/>
    <property type="match status" value="1"/>
</dbReference>
<dbReference type="InterPro" id="IPR025944">
    <property type="entry name" value="Sigma_54_int_dom_CS"/>
</dbReference>
<dbReference type="InterPro" id="IPR001789">
    <property type="entry name" value="Sig_transdc_resp-reg_receiver"/>
</dbReference>
<dbReference type="InterPro" id="IPR058031">
    <property type="entry name" value="AAA_lid_NorR"/>
</dbReference>
<evidence type="ECO:0000256" key="4">
    <source>
        <dbReference type="ARBA" id="ARBA00023125"/>
    </source>
</evidence>
<dbReference type="SMART" id="SM00382">
    <property type="entry name" value="AAA"/>
    <property type="match status" value="1"/>
</dbReference>
<evidence type="ECO:0000313" key="9">
    <source>
        <dbReference type="EMBL" id="ROH88295.1"/>
    </source>
</evidence>
<dbReference type="PRINTS" id="PR01590">
    <property type="entry name" value="HTHFIS"/>
</dbReference>
<keyword evidence="3" id="KW-0805">Transcription regulation</keyword>
<dbReference type="SUPFAM" id="SSF46689">
    <property type="entry name" value="Homeodomain-like"/>
    <property type="match status" value="1"/>
</dbReference>
<dbReference type="Pfam" id="PF00158">
    <property type="entry name" value="Sigma54_activat"/>
    <property type="match status" value="1"/>
</dbReference>
<keyword evidence="2" id="KW-0067">ATP-binding</keyword>
<dbReference type="InterPro" id="IPR002197">
    <property type="entry name" value="HTH_Fis"/>
</dbReference>
<comment type="caution">
    <text evidence="9">The sequence shown here is derived from an EMBL/GenBank/DDBJ whole genome shotgun (WGS) entry which is preliminary data.</text>
</comment>
<dbReference type="InterPro" id="IPR003593">
    <property type="entry name" value="AAA+_ATPase"/>
</dbReference>
<evidence type="ECO:0000259" key="8">
    <source>
        <dbReference type="PROSITE" id="PS50110"/>
    </source>
</evidence>
<evidence type="ECO:0000259" key="7">
    <source>
        <dbReference type="PROSITE" id="PS50045"/>
    </source>
</evidence>
<name>A0A3N0V6I6_9PROT</name>
<organism evidence="9 10">
    <name type="scientific">Pseudomethylobacillus aquaticus</name>
    <dbReference type="NCBI Taxonomy" id="2676064"/>
    <lineage>
        <taxon>Bacteria</taxon>
        <taxon>Pseudomonadati</taxon>
        <taxon>Pseudomonadota</taxon>
        <taxon>Betaproteobacteria</taxon>
        <taxon>Nitrosomonadales</taxon>
        <taxon>Methylophilaceae</taxon>
        <taxon>Pseudomethylobacillus</taxon>
    </lineage>
</organism>
<keyword evidence="4" id="KW-0238">DNA-binding</keyword>
<dbReference type="InterPro" id="IPR025943">
    <property type="entry name" value="Sigma_54_int_dom_ATP-bd_2"/>
</dbReference>
<dbReference type="EMBL" id="RJVP01000001">
    <property type="protein sequence ID" value="ROH88295.1"/>
    <property type="molecule type" value="Genomic_DNA"/>
</dbReference>
<dbReference type="SMART" id="SM00448">
    <property type="entry name" value="REC"/>
    <property type="match status" value="1"/>
</dbReference>
<dbReference type="PROSITE" id="PS50110">
    <property type="entry name" value="RESPONSE_REGULATORY"/>
    <property type="match status" value="1"/>
</dbReference>
<dbReference type="Pfam" id="PF25601">
    <property type="entry name" value="AAA_lid_14"/>
    <property type="match status" value="1"/>
</dbReference>
<dbReference type="RefSeq" id="WP_123236286.1">
    <property type="nucleotide sequence ID" value="NZ_RJVP01000001.1"/>
</dbReference>